<evidence type="ECO:0000313" key="3">
    <source>
        <dbReference type="Proteomes" id="UP000738325"/>
    </source>
</evidence>
<evidence type="ECO:0000256" key="1">
    <source>
        <dbReference type="SAM" id="SignalP"/>
    </source>
</evidence>
<gene>
    <name evidence="2" type="ORF">BGZ99_006106</name>
</gene>
<dbReference type="Proteomes" id="UP000738325">
    <property type="component" value="Unassembled WGS sequence"/>
</dbReference>
<feature type="chain" id="PRO_5040111847" description="Secreted protein" evidence="1">
    <location>
        <begin position="25"/>
        <end position="108"/>
    </location>
</feature>
<dbReference type="OrthoDB" id="2432361at2759"/>
<sequence>MFAKSKKFIAPLVVLIVACMAVEAAPVQQTATYPQSCICSGVQSGDDTAATKTICNALAPPNTVDGQEAPMAFDGHACVVQVELSYLAFDYVCTHTAGIAGTSVCSAV</sequence>
<dbReference type="PROSITE" id="PS51257">
    <property type="entry name" value="PROKAR_LIPOPROTEIN"/>
    <property type="match status" value="1"/>
</dbReference>
<reference evidence="2" key="1">
    <citation type="journal article" date="2020" name="Fungal Divers.">
        <title>Resolving the Mortierellaceae phylogeny through synthesis of multi-gene phylogenetics and phylogenomics.</title>
        <authorList>
            <person name="Vandepol N."/>
            <person name="Liber J."/>
            <person name="Desiro A."/>
            <person name="Na H."/>
            <person name="Kennedy M."/>
            <person name="Barry K."/>
            <person name="Grigoriev I.V."/>
            <person name="Miller A.N."/>
            <person name="O'Donnell K."/>
            <person name="Stajich J.E."/>
            <person name="Bonito G."/>
        </authorList>
    </citation>
    <scope>NUCLEOTIDE SEQUENCE</scope>
    <source>
        <strain evidence="2">REB-010B</strain>
    </source>
</reference>
<evidence type="ECO:0000313" key="2">
    <source>
        <dbReference type="EMBL" id="KAG0317778.1"/>
    </source>
</evidence>
<feature type="signal peptide" evidence="1">
    <location>
        <begin position="1"/>
        <end position="24"/>
    </location>
</feature>
<name>A0A9P6URM1_9FUNG</name>
<comment type="caution">
    <text evidence="2">The sequence shown here is derived from an EMBL/GenBank/DDBJ whole genome shotgun (WGS) entry which is preliminary data.</text>
</comment>
<evidence type="ECO:0008006" key="4">
    <source>
        <dbReference type="Google" id="ProtNLM"/>
    </source>
</evidence>
<keyword evidence="3" id="KW-1185">Reference proteome</keyword>
<dbReference type="EMBL" id="JAAAIP010000406">
    <property type="protein sequence ID" value="KAG0317778.1"/>
    <property type="molecule type" value="Genomic_DNA"/>
</dbReference>
<accession>A0A9P6URM1</accession>
<organism evidence="2 3">
    <name type="scientific">Dissophora globulifera</name>
    <dbReference type="NCBI Taxonomy" id="979702"/>
    <lineage>
        <taxon>Eukaryota</taxon>
        <taxon>Fungi</taxon>
        <taxon>Fungi incertae sedis</taxon>
        <taxon>Mucoromycota</taxon>
        <taxon>Mortierellomycotina</taxon>
        <taxon>Mortierellomycetes</taxon>
        <taxon>Mortierellales</taxon>
        <taxon>Mortierellaceae</taxon>
        <taxon>Dissophora</taxon>
    </lineage>
</organism>
<keyword evidence="1" id="KW-0732">Signal</keyword>
<dbReference type="AlphaFoldDB" id="A0A9P6URM1"/>
<proteinExistence type="predicted"/>
<protein>
    <recommendedName>
        <fullName evidence="4">Secreted protein</fullName>
    </recommendedName>
</protein>